<sequence>MVDFLMNGLVAWLATRVADLLGVLHAFLTSAVFLSPDVTALPQVTEIATTSAYIVDTCYVLAIIAAGITVMASTEVQLRYRVKELAPRLVVAAVLSAFAVPLCSQLIQVANALTTAMAGPATPTDQVVTMTQSHIRAAIVDPATALLAVVIGVLIVVLLVGVLLGWISRVALLVILAGVAPAAMACYCLPALQPAAELWWRSLLGCLGTAVLQAVTFTTGMRLLVDPDANLPVLLGLPGTDLVNLLIVIVVLVMTVKIPGLVRRHVTGRGGPNAAGRVARTVVVQTVIRRLPFIH</sequence>
<comment type="caution">
    <text evidence="2">The sequence shown here is derived from an EMBL/GenBank/DDBJ whole genome shotgun (WGS) entry which is preliminary data.</text>
</comment>
<organism evidence="2 3">
    <name type="scientific">Allocatelliglobosispora scoriae</name>
    <dbReference type="NCBI Taxonomy" id="643052"/>
    <lineage>
        <taxon>Bacteria</taxon>
        <taxon>Bacillati</taxon>
        <taxon>Actinomycetota</taxon>
        <taxon>Actinomycetes</taxon>
        <taxon>Micromonosporales</taxon>
        <taxon>Micromonosporaceae</taxon>
        <taxon>Allocatelliglobosispora</taxon>
    </lineage>
</organism>
<dbReference type="AlphaFoldDB" id="A0A841C745"/>
<dbReference type="RefSeq" id="WP_184846859.1">
    <property type="nucleotide sequence ID" value="NZ_JACHMN010000003.1"/>
</dbReference>
<feature type="transmembrane region" description="Helical" evidence="1">
    <location>
        <begin position="204"/>
        <end position="225"/>
    </location>
</feature>
<feature type="transmembrane region" description="Helical" evidence="1">
    <location>
        <begin position="170"/>
        <end position="192"/>
    </location>
</feature>
<keyword evidence="1" id="KW-0472">Membrane</keyword>
<proteinExistence type="predicted"/>
<keyword evidence="1" id="KW-0812">Transmembrane</keyword>
<feature type="transmembrane region" description="Helical" evidence="1">
    <location>
        <begin position="53"/>
        <end position="73"/>
    </location>
</feature>
<protein>
    <submittedName>
        <fullName evidence="2">Putative membrane protein</fullName>
    </submittedName>
</protein>
<accession>A0A841C745</accession>
<dbReference type="InterPro" id="IPR045782">
    <property type="entry name" value="TrbL_3"/>
</dbReference>
<keyword evidence="3" id="KW-1185">Reference proteome</keyword>
<keyword evidence="1" id="KW-1133">Transmembrane helix</keyword>
<feature type="transmembrane region" description="Helical" evidence="1">
    <location>
        <begin position="20"/>
        <end position="41"/>
    </location>
</feature>
<evidence type="ECO:0000256" key="1">
    <source>
        <dbReference type="SAM" id="Phobius"/>
    </source>
</evidence>
<dbReference type="Proteomes" id="UP000587527">
    <property type="component" value="Unassembled WGS sequence"/>
</dbReference>
<gene>
    <name evidence="2" type="ORF">F4553_008045</name>
</gene>
<dbReference type="Pfam" id="PF19590">
    <property type="entry name" value="TrbL_3"/>
    <property type="match status" value="1"/>
</dbReference>
<name>A0A841C745_9ACTN</name>
<evidence type="ECO:0000313" key="3">
    <source>
        <dbReference type="Proteomes" id="UP000587527"/>
    </source>
</evidence>
<reference evidence="2 3" key="1">
    <citation type="submission" date="2020-08" db="EMBL/GenBank/DDBJ databases">
        <title>Sequencing the genomes of 1000 actinobacteria strains.</title>
        <authorList>
            <person name="Klenk H.-P."/>
        </authorList>
    </citation>
    <scope>NUCLEOTIDE SEQUENCE [LARGE SCALE GENOMIC DNA]</scope>
    <source>
        <strain evidence="2 3">DSM 45362</strain>
    </source>
</reference>
<feature type="transmembrane region" description="Helical" evidence="1">
    <location>
        <begin position="143"/>
        <end position="164"/>
    </location>
</feature>
<dbReference type="EMBL" id="JACHMN010000003">
    <property type="protein sequence ID" value="MBB5874611.1"/>
    <property type="molecule type" value="Genomic_DNA"/>
</dbReference>
<evidence type="ECO:0000313" key="2">
    <source>
        <dbReference type="EMBL" id="MBB5874611.1"/>
    </source>
</evidence>